<dbReference type="AlphaFoldDB" id="A0A2L0ESC1"/>
<dbReference type="Proteomes" id="UP000238348">
    <property type="component" value="Chromosome"/>
</dbReference>
<accession>A0A2L0ESC1</accession>
<organism evidence="1 2">
    <name type="scientific">Sorangium cellulosum</name>
    <name type="common">Polyangium cellulosum</name>
    <dbReference type="NCBI Taxonomy" id="56"/>
    <lineage>
        <taxon>Bacteria</taxon>
        <taxon>Pseudomonadati</taxon>
        <taxon>Myxococcota</taxon>
        <taxon>Polyangia</taxon>
        <taxon>Polyangiales</taxon>
        <taxon>Polyangiaceae</taxon>
        <taxon>Sorangium</taxon>
    </lineage>
</organism>
<reference evidence="1 2" key="1">
    <citation type="submission" date="2015-09" db="EMBL/GenBank/DDBJ databases">
        <title>Sorangium comparison.</title>
        <authorList>
            <person name="Zaburannyi N."/>
            <person name="Bunk B."/>
            <person name="Overmann J."/>
            <person name="Mueller R."/>
        </authorList>
    </citation>
    <scope>NUCLEOTIDE SEQUENCE [LARGE SCALE GENOMIC DNA]</scope>
    <source>
        <strain evidence="1 2">So ce26</strain>
    </source>
</reference>
<evidence type="ECO:0000313" key="2">
    <source>
        <dbReference type="Proteomes" id="UP000238348"/>
    </source>
</evidence>
<gene>
    <name evidence="1" type="ORF">SOCE26_036160</name>
</gene>
<sequence>MTDDIVQAALDAAEAKIDKEGWAELPEGRLLTLYAAHDGVSLQVAKIEALLRLDGLLKARSNKGETFLLARKDVFAVALDGGAKGAQARKAGFLG</sequence>
<dbReference type="EMBL" id="CP012673">
    <property type="protein sequence ID" value="AUX42189.1"/>
    <property type="molecule type" value="Genomic_DNA"/>
</dbReference>
<name>A0A2L0ESC1_SORCE</name>
<dbReference type="RefSeq" id="WP_104981041.1">
    <property type="nucleotide sequence ID" value="NZ_CP012673.1"/>
</dbReference>
<protein>
    <submittedName>
        <fullName evidence="1">Uncharacterized protein</fullName>
    </submittedName>
</protein>
<evidence type="ECO:0000313" key="1">
    <source>
        <dbReference type="EMBL" id="AUX42189.1"/>
    </source>
</evidence>
<proteinExistence type="predicted"/>
<dbReference type="OrthoDB" id="5523496at2"/>